<evidence type="ECO:0000259" key="2">
    <source>
        <dbReference type="Pfam" id="PF13968"/>
    </source>
</evidence>
<feature type="transmembrane region" description="Helical" evidence="1">
    <location>
        <begin position="40"/>
        <end position="61"/>
    </location>
</feature>
<sequence>MLNKKTYILFRLDFLVLVVTVLFLVMFIMDIFRRHIHSTLMTAIFNILDGVSDSVLIYLMGAMQTAAVKNELYPVWMLVLVMFRYSTGFMSAYGVPDTAGRRFMEVRSLINLLATASLNWKYGSHFQLPLWLLLNLQILRSFYIFISRRLALSCIWLGWSSELIPEYMSDPSKWKLEECIPETMKGYKYLIYGERFEIYKPDYAMRISNDPSVNPELRRSSLITLEKIWERWSHLGQAGKDIGDLSLAFALSRLLRCRLEDVTLEENIITSTTS</sequence>
<keyword evidence="1" id="KW-0472">Membrane</keyword>
<protein>
    <recommendedName>
        <fullName evidence="2">DUF4220 domain-containing protein</fullName>
    </recommendedName>
</protein>
<gene>
    <name evidence="3" type="ORF">U9M48_001810</name>
</gene>
<feature type="transmembrane region" description="Helical" evidence="1">
    <location>
        <begin position="6"/>
        <end position="28"/>
    </location>
</feature>
<dbReference type="Pfam" id="PF13968">
    <property type="entry name" value="DUF4220"/>
    <property type="match status" value="1"/>
</dbReference>
<proteinExistence type="predicted"/>
<keyword evidence="1" id="KW-0812">Transmembrane</keyword>
<dbReference type="AlphaFoldDB" id="A0AAQ3SJA7"/>
<name>A0AAQ3SJA7_PASNO</name>
<keyword evidence="4" id="KW-1185">Reference proteome</keyword>
<accession>A0AAQ3SJA7</accession>
<dbReference type="EMBL" id="CP144745">
    <property type="protein sequence ID" value="WVZ50568.1"/>
    <property type="molecule type" value="Genomic_DNA"/>
</dbReference>
<keyword evidence="1" id="KW-1133">Transmembrane helix</keyword>
<evidence type="ECO:0000313" key="3">
    <source>
        <dbReference type="EMBL" id="WVZ50568.1"/>
    </source>
</evidence>
<feature type="transmembrane region" description="Helical" evidence="1">
    <location>
        <begin position="73"/>
        <end position="94"/>
    </location>
</feature>
<evidence type="ECO:0000256" key="1">
    <source>
        <dbReference type="SAM" id="Phobius"/>
    </source>
</evidence>
<feature type="domain" description="DUF4220" evidence="2">
    <location>
        <begin position="50"/>
        <end position="264"/>
    </location>
</feature>
<reference evidence="3 4" key="1">
    <citation type="submission" date="2024-02" db="EMBL/GenBank/DDBJ databases">
        <title>High-quality chromosome-scale genome assembly of Pensacola bahiagrass (Paspalum notatum Flugge var. saurae).</title>
        <authorList>
            <person name="Vega J.M."/>
            <person name="Podio M."/>
            <person name="Orjuela J."/>
            <person name="Siena L.A."/>
            <person name="Pessino S.C."/>
            <person name="Combes M.C."/>
            <person name="Mariac C."/>
            <person name="Albertini E."/>
            <person name="Pupilli F."/>
            <person name="Ortiz J.P.A."/>
            <person name="Leblanc O."/>
        </authorList>
    </citation>
    <scope>NUCLEOTIDE SEQUENCE [LARGE SCALE GENOMIC DNA]</scope>
    <source>
        <strain evidence="3">R1</strain>
        <tissue evidence="3">Leaf</tissue>
    </source>
</reference>
<dbReference type="InterPro" id="IPR025315">
    <property type="entry name" value="DUF4220"/>
</dbReference>
<evidence type="ECO:0000313" key="4">
    <source>
        <dbReference type="Proteomes" id="UP001341281"/>
    </source>
</evidence>
<dbReference type="Proteomes" id="UP001341281">
    <property type="component" value="Chromosome 01"/>
</dbReference>
<organism evidence="3 4">
    <name type="scientific">Paspalum notatum var. saurae</name>
    <dbReference type="NCBI Taxonomy" id="547442"/>
    <lineage>
        <taxon>Eukaryota</taxon>
        <taxon>Viridiplantae</taxon>
        <taxon>Streptophyta</taxon>
        <taxon>Embryophyta</taxon>
        <taxon>Tracheophyta</taxon>
        <taxon>Spermatophyta</taxon>
        <taxon>Magnoliopsida</taxon>
        <taxon>Liliopsida</taxon>
        <taxon>Poales</taxon>
        <taxon>Poaceae</taxon>
        <taxon>PACMAD clade</taxon>
        <taxon>Panicoideae</taxon>
        <taxon>Andropogonodae</taxon>
        <taxon>Paspaleae</taxon>
        <taxon>Paspalinae</taxon>
        <taxon>Paspalum</taxon>
    </lineage>
</organism>